<evidence type="ECO:0000256" key="1">
    <source>
        <dbReference type="ARBA" id="ARBA00004651"/>
    </source>
</evidence>
<dbReference type="SMART" id="SM01381">
    <property type="entry name" value="7TM_GPCR_Srsx"/>
    <property type="match status" value="1"/>
</dbReference>
<dbReference type="InterPro" id="IPR000995">
    <property type="entry name" value="Musac_Ach_rcpt"/>
</dbReference>
<keyword evidence="5 12" id="KW-1133">Transmembrane helix</keyword>
<feature type="transmembrane region" description="Helical" evidence="12">
    <location>
        <begin position="35"/>
        <end position="58"/>
    </location>
</feature>
<feature type="region of interest" description="Disordered" evidence="11">
    <location>
        <begin position="200"/>
        <end position="232"/>
    </location>
</feature>
<feature type="domain" description="G-protein coupled receptors family 1 profile" evidence="13">
    <location>
        <begin position="15"/>
        <end position="529"/>
    </location>
</feature>
<dbReference type="PANTHER" id="PTHR24248:SF204">
    <property type="entry name" value="HISTAMINE H1 RECEPTOR"/>
    <property type="match status" value="1"/>
</dbReference>
<feature type="compositionally biased region" description="Basic and acidic residues" evidence="11">
    <location>
        <begin position="207"/>
        <end position="232"/>
    </location>
</feature>
<dbReference type="PROSITE" id="PS00237">
    <property type="entry name" value="G_PROTEIN_RECEP_F1_1"/>
    <property type="match status" value="1"/>
</dbReference>
<keyword evidence="8 10" id="KW-0675">Receptor</keyword>
<evidence type="ECO:0000256" key="8">
    <source>
        <dbReference type="ARBA" id="ARBA00023170"/>
    </source>
</evidence>
<evidence type="ECO:0000256" key="12">
    <source>
        <dbReference type="SAM" id="Phobius"/>
    </source>
</evidence>
<dbReference type="PRINTS" id="PR00237">
    <property type="entry name" value="GPCRRHODOPSN"/>
</dbReference>
<evidence type="ECO:0000259" key="13">
    <source>
        <dbReference type="PROSITE" id="PS50262"/>
    </source>
</evidence>
<reference evidence="15" key="1">
    <citation type="submission" date="2025-08" db="UniProtKB">
        <authorList>
            <consortium name="RefSeq"/>
        </authorList>
    </citation>
    <scope>IDENTIFICATION</scope>
    <source>
        <tissue evidence="15">Muscle</tissue>
    </source>
</reference>
<evidence type="ECO:0000256" key="10">
    <source>
        <dbReference type="RuleBase" id="RU000688"/>
    </source>
</evidence>
<dbReference type="InterPro" id="IPR000276">
    <property type="entry name" value="GPCR_Rhodpsn"/>
</dbReference>
<accession>A0ABM1BS19</accession>
<feature type="transmembrane region" description="Helical" evidence="12">
    <location>
        <begin position="513"/>
        <end position="532"/>
    </location>
</feature>
<keyword evidence="7 12" id="KW-0472">Membrane</keyword>
<dbReference type="Proteomes" id="UP000694941">
    <property type="component" value="Unplaced"/>
</dbReference>
<name>A0ABM1BS19_LIMPO</name>
<dbReference type="PANTHER" id="PTHR24248">
    <property type="entry name" value="ADRENERGIC RECEPTOR-RELATED G-PROTEIN COUPLED RECEPTOR"/>
    <property type="match status" value="1"/>
</dbReference>
<dbReference type="PRINTS" id="PR00243">
    <property type="entry name" value="MUSCARINICR"/>
</dbReference>
<feature type="transmembrane region" description="Helical" evidence="12">
    <location>
        <begin position="64"/>
        <end position="94"/>
    </location>
</feature>
<evidence type="ECO:0000256" key="2">
    <source>
        <dbReference type="ARBA" id="ARBA00010663"/>
    </source>
</evidence>
<feature type="region of interest" description="Disordered" evidence="11">
    <location>
        <begin position="267"/>
        <end position="301"/>
    </location>
</feature>
<feature type="transmembrane region" description="Helical" evidence="12">
    <location>
        <begin position="478"/>
        <end position="501"/>
    </location>
</feature>
<keyword evidence="4 10" id="KW-0812">Transmembrane</keyword>
<feature type="transmembrane region" description="Helical" evidence="12">
    <location>
        <begin position="115"/>
        <end position="139"/>
    </location>
</feature>
<dbReference type="GeneID" id="106471502"/>
<evidence type="ECO:0000256" key="9">
    <source>
        <dbReference type="ARBA" id="ARBA00023224"/>
    </source>
</evidence>
<feature type="transmembrane region" description="Helical" evidence="12">
    <location>
        <begin position="6"/>
        <end position="23"/>
    </location>
</feature>
<keyword evidence="3" id="KW-1003">Cell membrane</keyword>
<organism evidence="14 15">
    <name type="scientific">Limulus polyphemus</name>
    <name type="common">Atlantic horseshoe crab</name>
    <dbReference type="NCBI Taxonomy" id="6850"/>
    <lineage>
        <taxon>Eukaryota</taxon>
        <taxon>Metazoa</taxon>
        <taxon>Ecdysozoa</taxon>
        <taxon>Arthropoda</taxon>
        <taxon>Chelicerata</taxon>
        <taxon>Merostomata</taxon>
        <taxon>Xiphosura</taxon>
        <taxon>Limulidae</taxon>
        <taxon>Limulus</taxon>
    </lineage>
</organism>
<comment type="subcellular location">
    <subcellularLocation>
        <location evidence="1">Cell membrane</location>
        <topology evidence="1">Multi-pass membrane protein</topology>
    </subcellularLocation>
</comment>
<evidence type="ECO:0000313" key="14">
    <source>
        <dbReference type="Proteomes" id="UP000694941"/>
    </source>
</evidence>
<keyword evidence="6 10" id="KW-0297">G-protein coupled receptor</keyword>
<dbReference type="Pfam" id="PF00001">
    <property type="entry name" value="7tm_1"/>
    <property type="match status" value="1"/>
</dbReference>
<protein>
    <submittedName>
        <fullName evidence="15">Histamine H1 receptor-like</fullName>
    </submittedName>
</protein>
<evidence type="ECO:0000256" key="4">
    <source>
        <dbReference type="ARBA" id="ARBA00022692"/>
    </source>
</evidence>
<evidence type="ECO:0000313" key="15">
    <source>
        <dbReference type="RefSeq" id="XP_013787558.2"/>
    </source>
</evidence>
<sequence length="565" mass="64598">MGVSLYALSLLTFVGNAMVLHAIRTERRLQTVSNIFIMSLAIADLTVGMIVMPISSAYAITGDWMFGIVVCQFWLSVDYTASTASILNLFILSLDRYWSIRSPLKYLRKRTKKRALIMIGIVWLLSAMWIIPIIGWHYWYNDGVRKQPGDVCETEFADNVLFKLSTSTANFYVPIVLMICLYAKIFHEIKKRSKFEIGQCNTGGSQDDNRISAEENNVDSERRMRNDDERRQTCQKQLRSSFDDEYEDLEAVTKRMERPRSPSNELLRATCSRTGGGNSGRRACIRTTSRDSNTDPSFHNLAEPSFYNQKYNDVTGKTDILPASGTDTLLLGGVARKNYDSIGNIDGKRVSDLKDSRENISGKKTKLCQLKFRKSSKNFLKTKKRKNKQSLELIELYSSREPRKPDSDGYIDGSELQDHKCQRSLRRYDTVPPRPVNRSSFRPGTRLIPNITTALRMRVTRKSMASNLRQEKKAARQLGVIMGAFVLCWLPYIITFIVTAYCDDCIDPKIHTATIWLGYLNSTINPFLYALCNDNFKRAFKNMFHRGSRNSMFFPANAKPDHLFA</sequence>
<evidence type="ECO:0000256" key="11">
    <source>
        <dbReference type="SAM" id="MobiDB-lite"/>
    </source>
</evidence>
<dbReference type="Gene3D" id="1.20.1070.10">
    <property type="entry name" value="Rhodopsin 7-helix transmembrane proteins"/>
    <property type="match status" value="2"/>
</dbReference>
<evidence type="ECO:0000256" key="3">
    <source>
        <dbReference type="ARBA" id="ARBA00022475"/>
    </source>
</evidence>
<proteinExistence type="inferred from homology"/>
<dbReference type="SUPFAM" id="SSF81321">
    <property type="entry name" value="Family A G protein-coupled receptor-like"/>
    <property type="match status" value="1"/>
</dbReference>
<evidence type="ECO:0000256" key="7">
    <source>
        <dbReference type="ARBA" id="ARBA00023136"/>
    </source>
</evidence>
<dbReference type="PROSITE" id="PS50262">
    <property type="entry name" value="G_PROTEIN_RECEP_F1_2"/>
    <property type="match status" value="1"/>
</dbReference>
<keyword evidence="9 10" id="KW-0807">Transducer</keyword>
<dbReference type="InterPro" id="IPR017452">
    <property type="entry name" value="GPCR_Rhodpsn_7TM"/>
</dbReference>
<dbReference type="RefSeq" id="XP_013787558.2">
    <property type="nucleotide sequence ID" value="XM_013932104.2"/>
</dbReference>
<comment type="similarity">
    <text evidence="2 10">Belongs to the G-protein coupled receptor 1 family.</text>
</comment>
<feature type="transmembrane region" description="Helical" evidence="12">
    <location>
        <begin position="169"/>
        <end position="186"/>
    </location>
</feature>
<keyword evidence="14" id="KW-1185">Reference proteome</keyword>
<evidence type="ECO:0000256" key="6">
    <source>
        <dbReference type="ARBA" id="ARBA00023040"/>
    </source>
</evidence>
<evidence type="ECO:0000256" key="5">
    <source>
        <dbReference type="ARBA" id="ARBA00022989"/>
    </source>
</evidence>
<gene>
    <name evidence="15" type="primary">LOC106471502</name>
</gene>